<dbReference type="Pfam" id="PF13041">
    <property type="entry name" value="PPR_2"/>
    <property type="match status" value="3"/>
</dbReference>
<feature type="repeat" description="PPR" evidence="2">
    <location>
        <begin position="91"/>
        <end position="125"/>
    </location>
</feature>
<proteinExistence type="predicted"/>
<accession>A0AAW1M0S9</accession>
<dbReference type="InterPro" id="IPR002885">
    <property type="entry name" value="PPR_rpt"/>
</dbReference>
<keyword evidence="1" id="KW-0677">Repeat</keyword>
<dbReference type="FunFam" id="1.25.40.10:FF:000184">
    <property type="entry name" value="Pentatricopeptide repeat-containing protein, chloroplastic"/>
    <property type="match status" value="1"/>
</dbReference>
<protein>
    <recommendedName>
        <fullName evidence="5">Chlororespiratory reduction 4</fullName>
    </recommendedName>
</protein>
<reference evidence="3 4" key="1">
    <citation type="submission" date="2024-03" db="EMBL/GenBank/DDBJ databases">
        <title>WGS assembly of Saponaria officinalis var. Norfolk2.</title>
        <authorList>
            <person name="Jenkins J."/>
            <person name="Shu S."/>
            <person name="Grimwood J."/>
            <person name="Barry K."/>
            <person name="Goodstein D."/>
            <person name="Schmutz J."/>
            <person name="Leebens-Mack J."/>
            <person name="Osbourn A."/>
        </authorList>
    </citation>
    <scope>NUCLEOTIDE SEQUENCE [LARGE SCALE GENOMIC DNA]</scope>
    <source>
        <strain evidence="4">cv. Norfolk2</strain>
        <strain evidence="3">JIC</strain>
        <tissue evidence="3">Leaf</tissue>
    </source>
</reference>
<evidence type="ECO:0000256" key="1">
    <source>
        <dbReference type="ARBA" id="ARBA00022737"/>
    </source>
</evidence>
<name>A0AAW1M0S9_SAPOF</name>
<evidence type="ECO:0000313" key="3">
    <source>
        <dbReference type="EMBL" id="KAK9742359.1"/>
    </source>
</evidence>
<dbReference type="AlphaFoldDB" id="A0AAW1M0S9"/>
<dbReference type="SUPFAM" id="SSF48452">
    <property type="entry name" value="TPR-like"/>
    <property type="match status" value="1"/>
</dbReference>
<dbReference type="PANTHER" id="PTHR47926">
    <property type="entry name" value="PENTATRICOPEPTIDE REPEAT-CONTAINING PROTEIN"/>
    <property type="match status" value="1"/>
</dbReference>
<dbReference type="InterPro" id="IPR011990">
    <property type="entry name" value="TPR-like_helical_dom_sf"/>
</dbReference>
<feature type="repeat" description="PPR" evidence="2">
    <location>
        <begin position="254"/>
        <end position="288"/>
    </location>
</feature>
<dbReference type="InterPro" id="IPR046960">
    <property type="entry name" value="PPR_At4g14850-like_plant"/>
</dbReference>
<organism evidence="3 4">
    <name type="scientific">Saponaria officinalis</name>
    <name type="common">Common soapwort</name>
    <name type="synonym">Lychnis saponaria</name>
    <dbReference type="NCBI Taxonomy" id="3572"/>
    <lineage>
        <taxon>Eukaryota</taxon>
        <taxon>Viridiplantae</taxon>
        <taxon>Streptophyta</taxon>
        <taxon>Embryophyta</taxon>
        <taxon>Tracheophyta</taxon>
        <taxon>Spermatophyta</taxon>
        <taxon>Magnoliopsida</taxon>
        <taxon>eudicotyledons</taxon>
        <taxon>Gunneridae</taxon>
        <taxon>Pentapetalae</taxon>
        <taxon>Caryophyllales</taxon>
        <taxon>Caryophyllaceae</taxon>
        <taxon>Caryophylleae</taxon>
        <taxon>Saponaria</taxon>
    </lineage>
</organism>
<dbReference type="Gene3D" id="1.25.40.10">
    <property type="entry name" value="Tetratricopeptide repeat domain"/>
    <property type="match status" value="4"/>
</dbReference>
<comment type="caution">
    <text evidence="3">The sequence shown here is derived from an EMBL/GenBank/DDBJ whole genome shotgun (WGS) entry which is preliminary data.</text>
</comment>
<dbReference type="Pfam" id="PF20431">
    <property type="entry name" value="E_motif"/>
    <property type="match status" value="1"/>
</dbReference>
<feature type="repeat" description="PPR" evidence="2">
    <location>
        <begin position="161"/>
        <end position="191"/>
    </location>
</feature>
<dbReference type="GO" id="GO:0003723">
    <property type="term" value="F:RNA binding"/>
    <property type="evidence" value="ECO:0007669"/>
    <property type="project" value="InterPro"/>
</dbReference>
<evidence type="ECO:0000256" key="2">
    <source>
        <dbReference type="PROSITE-ProRule" id="PRU00708"/>
    </source>
</evidence>
<dbReference type="PROSITE" id="PS51375">
    <property type="entry name" value="PPR"/>
    <property type="match status" value="6"/>
</dbReference>
<feature type="repeat" description="PPR" evidence="2">
    <location>
        <begin position="355"/>
        <end position="389"/>
    </location>
</feature>
<dbReference type="NCBIfam" id="TIGR00756">
    <property type="entry name" value="PPR"/>
    <property type="match status" value="8"/>
</dbReference>
<dbReference type="Proteomes" id="UP001443914">
    <property type="component" value="Unassembled WGS sequence"/>
</dbReference>
<dbReference type="Pfam" id="PF01535">
    <property type="entry name" value="PPR"/>
    <property type="match status" value="3"/>
</dbReference>
<dbReference type="GO" id="GO:0009451">
    <property type="term" value="P:RNA modification"/>
    <property type="evidence" value="ECO:0007669"/>
    <property type="project" value="InterPro"/>
</dbReference>
<sequence>MIFKLCSKHPTYINFIFSTNFPRKNLTHTQSLITHLKNCSNHSSLQSIQAYLIKNDQINDCYLMNNFITACSSLNVIDYANLIFSQIISPDVFVYNSLIRGYINNGRSIQALELYLDMLKARVYPTSYTFSPLIKICGRLKAVRFGEGLHCQAWKNGFNTHVFVLTSLVDLYGKLSKVEEACKVFDEMPERDSFAWVTMVSVLARGGDMGFARRLFDEMPERNSTAWNAMIDGYARVGDVESATLLFSRMSDKDLVSWTTMIACYTQNKEYKRALAVFDEMIENGVSPDEKTLATIISCCAHLGALDLGRKMHFYIFEEGFSIDVYIGSTLIDMYAKCGRLDRSLVVFFNLREKNLFCWNSIIDGLATHGHGKSAIEMFETMIMTNVKPNKITFISVLSACTHAGLLEKGHELFQRMIDDFHIHPHVEHYGCMVDLLCKSKLLDEAMEVIRSMKIEPNSVIWGALLSGCKLCRNLEMAEFAVSKLMELEPENCGYYTLLVNMYAEANRWKDVAEIRTRMREVGVEKRCPGSSWIEMQNEVHQFVAADKSHIASTEIHGFLDDLYVQLKLPTSPCDIECLL</sequence>
<dbReference type="EMBL" id="JBDFQZ010000003">
    <property type="protein sequence ID" value="KAK9742359.1"/>
    <property type="molecule type" value="Genomic_DNA"/>
</dbReference>
<dbReference type="PANTHER" id="PTHR47926:SF376">
    <property type="entry name" value="TETRATRICOPEPTIDE-LIKE HELICAL DOMAIN SUPERFAMILY"/>
    <property type="match status" value="1"/>
</dbReference>
<keyword evidence="4" id="KW-1185">Reference proteome</keyword>
<dbReference type="InterPro" id="IPR046848">
    <property type="entry name" value="E_motif"/>
</dbReference>
<dbReference type="EMBL" id="JBDFQZ010000003">
    <property type="protein sequence ID" value="KAK9742358.1"/>
    <property type="molecule type" value="Genomic_DNA"/>
</dbReference>
<evidence type="ECO:0000313" key="4">
    <source>
        <dbReference type="Proteomes" id="UP001443914"/>
    </source>
</evidence>
<gene>
    <name evidence="3" type="ORF">RND81_03G166700</name>
</gene>
<evidence type="ECO:0008006" key="5">
    <source>
        <dbReference type="Google" id="ProtNLM"/>
    </source>
</evidence>
<feature type="repeat" description="PPR" evidence="2">
    <location>
        <begin position="192"/>
        <end position="222"/>
    </location>
</feature>
<feature type="repeat" description="PPR" evidence="2">
    <location>
        <begin position="223"/>
        <end position="253"/>
    </location>
</feature>